<comment type="caution">
    <text evidence="1">The sequence shown here is derived from an EMBL/GenBank/DDBJ whole genome shotgun (WGS) entry which is preliminary data.</text>
</comment>
<keyword evidence="2" id="KW-1185">Reference proteome</keyword>
<dbReference type="EMBL" id="ANOH01000368">
    <property type="protein sequence ID" value="EMI53234.1"/>
    <property type="molecule type" value="Genomic_DNA"/>
</dbReference>
<reference evidence="1 2" key="1">
    <citation type="journal article" date="2013" name="Mar. Genomics">
        <title>Expression of sulfatases in Rhodopirellula baltica and the diversity of sulfatases in the genus Rhodopirellula.</title>
        <authorList>
            <person name="Wegner C.E."/>
            <person name="Richter-Heitmann T."/>
            <person name="Klindworth A."/>
            <person name="Klockow C."/>
            <person name="Richter M."/>
            <person name="Achstetter T."/>
            <person name="Glockner F.O."/>
            <person name="Harder J."/>
        </authorList>
    </citation>
    <scope>NUCLEOTIDE SEQUENCE [LARGE SCALE GENOMIC DNA]</scope>
    <source>
        <strain evidence="1 2">SM41</strain>
    </source>
</reference>
<accession>M5TW30</accession>
<protein>
    <submittedName>
        <fullName evidence="1">Uncharacterized protein</fullName>
    </submittedName>
</protein>
<sequence>MVPSWLDQKATRALPSFRIAVGNPVLLLVRKDSSCDGDSFHRGWYAFGTLE</sequence>
<evidence type="ECO:0000313" key="2">
    <source>
        <dbReference type="Proteomes" id="UP000011885"/>
    </source>
</evidence>
<gene>
    <name evidence="1" type="ORF">RSSM_05343</name>
</gene>
<dbReference type="AlphaFoldDB" id="M5TW30"/>
<organism evidence="1 2">
    <name type="scientific">Rhodopirellula sallentina SM41</name>
    <dbReference type="NCBI Taxonomy" id="1263870"/>
    <lineage>
        <taxon>Bacteria</taxon>
        <taxon>Pseudomonadati</taxon>
        <taxon>Planctomycetota</taxon>
        <taxon>Planctomycetia</taxon>
        <taxon>Pirellulales</taxon>
        <taxon>Pirellulaceae</taxon>
        <taxon>Rhodopirellula</taxon>
    </lineage>
</organism>
<dbReference type="Proteomes" id="UP000011885">
    <property type="component" value="Unassembled WGS sequence"/>
</dbReference>
<proteinExistence type="predicted"/>
<evidence type="ECO:0000313" key="1">
    <source>
        <dbReference type="EMBL" id="EMI53234.1"/>
    </source>
</evidence>
<name>M5TW30_9BACT</name>